<protein>
    <submittedName>
        <fullName evidence="2 3">Integrase</fullName>
    </submittedName>
    <submittedName>
        <fullName evidence="4">Helix-turn-helix domain-containing protein</fullName>
    </submittedName>
</protein>
<dbReference type="EMBL" id="MSTQ01000001">
    <property type="protein sequence ID" value="OLU05815.1"/>
    <property type="molecule type" value="Genomic_DNA"/>
</dbReference>
<dbReference type="Proteomes" id="UP000186756">
    <property type="component" value="Unassembled WGS sequence"/>
</dbReference>
<name>A0A1H0ULA6_PSERE</name>
<dbReference type="GO" id="GO:0015074">
    <property type="term" value="P:DNA integration"/>
    <property type="evidence" value="ECO:0007669"/>
    <property type="project" value="InterPro"/>
</dbReference>
<dbReference type="EMBL" id="LT629709">
    <property type="protein sequence ID" value="SDP66738.1"/>
    <property type="molecule type" value="Genomic_DNA"/>
</dbReference>
<sequence length="628" mass="71508">MSQGKRFSRVQFKVDGGDCNLWPPVDADLIPEDLRADALSRVNAIKAYLNEDASVEEVEEKYGIHRSTLYRMIKRCESRDDDGRVLGFKGAIPYWRNSADKYNRLKEIEQQVDSEERGDAGVFQQLIDEHNALREWLGAQARKYKPRKEGGEHFAVLHSAFLALCASLEIPDTKYPFCRKTKARSALRSHLIKTAKTLKSQSEADYNESRVRDIVTPTDIMEDVEADGHEVDIRLVIEETDRYGQPVRYEILRIWLITLIDVFSRCVLGYSIALGRSYDQIDLLSAVYNSMAPHRRPPLCIPETSYMMEGGFPSEEGCAWETWSTLKLDNAWAHRAKHVLTVLQDRVGCVAEFGRVHVPNDRPFIERFFRFLTEHFSHRVIGTTGSNSLDKIIERLSPKSKDPLKLLITLDELHSALDIVLSDYNGWPHSSLQGHTPLDIFHLRMSARAMPANSLPEEFQNADEFVMVREKVVIKSSSKYGGAYVNFAYLKYRNAEILRSDSTGRTMFIEYSRTDISIVRLLDEAGSLVGMLIPPDPWSRTPHSLKLRLELCKAIKDGQLKFECNETVHDAFRRSKVAGEGVSRSVATTLFKQSGSVFKDSAPPLSSNHEEDVDTRVKPPRLTKVFTF</sequence>
<reference evidence="5" key="3">
    <citation type="submission" date="2017-01" db="EMBL/GenBank/DDBJ databases">
        <authorList>
            <person name="Poblete-Castro I."/>
        </authorList>
    </citation>
    <scope>NUCLEOTIDE SEQUENCE [LARGE SCALE GENOMIC DNA]</scope>
    <source>
        <strain evidence="5">DSM 18361 / CCUG 53116 / MT1</strain>
    </source>
</reference>
<keyword evidence="5" id="KW-1185">Reference proteome</keyword>
<evidence type="ECO:0000259" key="1">
    <source>
        <dbReference type="PROSITE" id="PS50994"/>
    </source>
</evidence>
<evidence type="ECO:0000313" key="5">
    <source>
        <dbReference type="Proteomes" id="UP000186756"/>
    </source>
</evidence>
<dbReference type="OrthoDB" id="501284at2"/>
<reference evidence="4 6" key="1">
    <citation type="submission" date="2016-10" db="EMBL/GenBank/DDBJ databases">
        <authorList>
            <person name="de Groot N.N."/>
        </authorList>
    </citation>
    <scope>NUCLEOTIDE SEQUENCE [LARGE SCALE GENOMIC DNA]</scope>
    <source>
        <strain evidence="4 6">BS3776</strain>
    </source>
</reference>
<evidence type="ECO:0000313" key="6">
    <source>
        <dbReference type="Proteomes" id="UP000198549"/>
    </source>
</evidence>
<dbReference type="PROSITE" id="PS50994">
    <property type="entry name" value="INTEGRASE"/>
    <property type="match status" value="1"/>
</dbReference>
<dbReference type="SUPFAM" id="SSF53098">
    <property type="entry name" value="Ribonuclease H-like"/>
    <property type="match status" value="1"/>
</dbReference>
<dbReference type="Gene3D" id="3.30.420.10">
    <property type="entry name" value="Ribonuclease H-like superfamily/Ribonuclease H"/>
    <property type="match status" value="1"/>
</dbReference>
<organism evidence="4 6">
    <name type="scientific">Pseudomonas reinekei</name>
    <dbReference type="NCBI Taxonomy" id="395598"/>
    <lineage>
        <taxon>Bacteria</taxon>
        <taxon>Pseudomonadati</taxon>
        <taxon>Pseudomonadota</taxon>
        <taxon>Gammaproteobacteria</taxon>
        <taxon>Pseudomonadales</taxon>
        <taxon>Pseudomonadaceae</taxon>
        <taxon>Pseudomonas</taxon>
    </lineage>
</organism>
<dbReference type="InterPro" id="IPR001584">
    <property type="entry name" value="Integrase_cat-core"/>
</dbReference>
<dbReference type="Proteomes" id="UP000460142">
    <property type="component" value="Unassembled WGS sequence"/>
</dbReference>
<reference evidence="2 7" key="4">
    <citation type="submission" date="2019-09" db="EMBL/GenBank/DDBJ databases">
        <title>Draft genome sequences of 48 bacterial type strains from the CCUG.</title>
        <authorList>
            <person name="Tunovic T."/>
            <person name="Pineiro-Iglesias B."/>
            <person name="Unosson C."/>
            <person name="Inganas E."/>
            <person name="Ohlen M."/>
            <person name="Cardew S."/>
            <person name="Jensie-Markopoulos S."/>
            <person name="Salva-Serra F."/>
            <person name="Jaen-Luchoro D."/>
            <person name="Karlsson R."/>
            <person name="Svensson-Stadler L."/>
            <person name="Chun J."/>
            <person name="Moore E."/>
        </authorList>
    </citation>
    <scope>NUCLEOTIDE SEQUENCE [LARGE SCALE GENOMIC DNA]</scope>
    <source>
        <strain evidence="2 7">CCUG 53116</strain>
    </source>
</reference>
<proteinExistence type="predicted"/>
<accession>A0A1H0ULA6</accession>
<gene>
    <name evidence="3" type="ORF">BVK86_00170</name>
    <name evidence="2" type="ORF">F7R15_00160</name>
    <name evidence="4" type="ORF">SAMN04490202_5474</name>
</gene>
<dbReference type="EMBL" id="VZPS01000001">
    <property type="protein sequence ID" value="KAB0488327.1"/>
    <property type="molecule type" value="Genomic_DNA"/>
</dbReference>
<evidence type="ECO:0000313" key="7">
    <source>
        <dbReference type="Proteomes" id="UP000460142"/>
    </source>
</evidence>
<evidence type="ECO:0000313" key="2">
    <source>
        <dbReference type="EMBL" id="KAB0488327.1"/>
    </source>
</evidence>
<feature type="domain" description="Integrase catalytic" evidence="1">
    <location>
        <begin position="213"/>
        <end position="445"/>
    </location>
</feature>
<dbReference type="AlphaFoldDB" id="A0A1H0ULA6"/>
<dbReference type="RefSeq" id="WP_075944483.1">
    <property type="nucleotide sequence ID" value="NZ_LT629709.1"/>
</dbReference>
<dbReference type="InterPro" id="IPR012337">
    <property type="entry name" value="RNaseH-like_sf"/>
</dbReference>
<evidence type="ECO:0000313" key="3">
    <source>
        <dbReference type="EMBL" id="OLU05815.1"/>
    </source>
</evidence>
<dbReference type="Proteomes" id="UP000198549">
    <property type="component" value="Chromosome I"/>
</dbReference>
<dbReference type="InterPro" id="IPR036397">
    <property type="entry name" value="RNaseH_sf"/>
</dbReference>
<reference evidence="3" key="2">
    <citation type="submission" date="2017-01" db="EMBL/GenBank/DDBJ databases">
        <authorList>
            <person name="Mah S.A."/>
            <person name="Swanson W.J."/>
            <person name="Moy G.W."/>
            <person name="Vacquier V.D."/>
        </authorList>
    </citation>
    <scope>NUCLEOTIDE SEQUENCE [LARGE SCALE GENOMIC DNA]</scope>
    <source>
        <strain evidence="3">MT1</strain>
    </source>
</reference>
<evidence type="ECO:0000313" key="4">
    <source>
        <dbReference type="EMBL" id="SDP66738.1"/>
    </source>
</evidence>
<dbReference type="GO" id="GO:0003676">
    <property type="term" value="F:nucleic acid binding"/>
    <property type="evidence" value="ECO:0007669"/>
    <property type="project" value="InterPro"/>
</dbReference>